<dbReference type="SUPFAM" id="SSF47336">
    <property type="entry name" value="ACP-like"/>
    <property type="match status" value="1"/>
</dbReference>
<dbReference type="AlphaFoldDB" id="F5RII7"/>
<reference evidence="1 2" key="1">
    <citation type="submission" date="2011-04" db="EMBL/GenBank/DDBJ databases">
        <authorList>
            <person name="Muzny D."/>
            <person name="Qin X."/>
            <person name="Deng J."/>
            <person name="Jiang H."/>
            <person name="Liu Y."/>
            <person name="Qu J."/>
            <person name="Song X.-Z."/>
            <person name="Zhang L."/>
            <person name="Thornton R."/>
            <person name="Coyle M."/>
            <person name="Francisco L."/>
            <person name="Jackson L."/>
            <person name="Javaid M."/>
            <person name="Korchina V."/>
            <person name="Kovar C."/>
            <person name="Mata R."/>
            <person name="Mathew T."/>
            <person name="Ngo R."/>
            <person name="Nguyen L."/>
            <person name="Nguyen N."/>
            <person name="Okwuonu G."/>
            <person name="Ongeri F."/>
            <person name="Pham C."/>
            <person name="Simmons D."/>
            <person name="Wilczek-Boney K."/>
            <person name="Hale W."/>
            <person name="Jakkamsetti A."/>
            <person name="Pham P."/>
            <person name="Ruth R."/>
            <person name="San Lucas F."/>
            <person name="Warren J."/>
            <person name="Zhang J."/>
            <person name="Zhao Z."/>
            <person name="Zhou C."/>
            <person name="Zhu D."/>
            <person name="Lee S."/>
            <person name="Bess C."/>
            <person name="Blankenburg K."/>
            <person name="Forbes L."/>
            <person name="Fu Q."/>
            <person name="Gubbala S."/>
            <person name="Hirani K."/>
            <person name="Jayaseelan J.C."/>
            <person name="Lara F."/>
            <person name="Munidasa M."/>
            <person name="Palculict T."/>
            <person name="Patil S."/>
            <person name="Pu L.-L."/>
            <person name="Saada N."/>
            <person name="Tang L."/>
            <person name="Weissenberger G."/>
            <person name="Zhu Y."/>
            <person name="Hemphill L."/>
            <person name="Shang Y."/>
            <person name="Youmans B."/>
            <person name="Ayvaz T."/>
            <person name="Ross M."/>
            <person name="Santibanez J."/>
            <person name="Aqrawi P."/>
            <person name="Gross S."/>
            <person name="Joshi V."/>
            <person name="Fowler G."/>
            <person name="Nazareth L."/>
            <person name="Reid J."/>
            <person name="Worley K."/>
            <person name="Petrosino J."/>
            <person name="Highlander S."/>
            <person name="Gibbs R."/>
        </authorList>
    </citation>
    <scope>NUCLEOTIDE SEQUENCE [LARGE SCALE GENOMIC DNA]</scope>
    <source>
        <strain evidence="1 2">DSM 2778</strain>
    </source>
</reference>
<dbReference type="HOGENOM" id="CLU_108696_20_5_9"/>
<keyword evidence="2" id="KW-1185">Reference proteome</keyword>
<dbReference type="STRING" id="888060.HMPREF9081_0072"/>
<comment type="caution">
    <text evidence="1">The sequence shown here is derived from an EMBL/GenBank/DDBJ whole genome shotgun (WGS) entry which is preliminary data.</text>
</comment>
<name>F5RII7_9FIRM</name>
<dbReference type="InterPro" id="IPR036736">
    <property type="entry name" value="ACP-like_sf"/>
</dbReference>
<accession>F5RII7</accession>
<protein>
    <recommendedName>
        <fullName evidence="3">Acyl carrier protein</fullName>
    </recommendedName>
</protein>
<evidence type="ECO:0008006" key="3">
    <source>
        <dbReference type="Google" id="ProtNLM"/>
    </source>
</evidence>
<evidence type="ECO:0000313" key="2">
    <source>
        <dbReference type="Proteomes" id="UP000004067"/>
    </source>
</evidence>
<dbReference type="Proteomes" id="UP000004067">
    <property type="component" value="Unassembled WGS sequence"/>
</dbReference>
<proteinExistence type="predicted"/>
<dbReference type="Gene3D" id="1.10.1200.10">
    <property type="entry name" value="ACP-like"/>
    <property type="match status" value="1"/>
</dbReference>
<dbReference type="OrthoDB" id="1667091at2"/>
<gene>
    <name evidence="1" type="ORF">HMPREF9081_0072</name>
</gene>
<sequence length="72" mass="8031">MTEQVFLAELVDMMDTEDELVMETCLSDVAEWDSLSHIAFMAFAATKVSKTVTPAQVKGAQTVRDLYELLSE</sequence>
<dbReference type="EMBL" id="AFHQ01000003">
    <property type="protein sequence ID" value="EGK62596.1"/>
    <property type="molecule type" value="Genomic_DNA"/>
</dbReference>
<evidence type="ECO:0000313" key="1">
    <source>
        <dbReference type="EMBL" id="EGK62596.1"/>
    </source>
</evidence>
<dbReference type="RefSeq" id="WP_006304882.1">
    <property type="nucleotide sequence ID" value="NZ_GL892076.1"/>
</dbReference>
<dbReference type="eggNOG" id="ENOG5033GVA">
    <property type="taxonomic scope" value="Bacteria"/>
</dbReference>
<organism evidence="1 2">
    <name type="scientific">Centipeda periodontii DSM 2778</name>
    <dbReference type="NCBI Taxonomy" id="888060"/>
    <lineage>
        <taxon>Bacteria</taxon>
        <taxon>Bacillati</taxon>
        <taxon>Bacillota</taxon>
        <taxon>Negativicutes</taxon>
        <taxon>Selenomonadales</taxon>
        <taxon>Selenomonadaceae</taxon>
        <taxon>Centipeda</taxon>
    </lineage>
</organism>